<reference evidence="4 5" key="1">
    <citation type="submission" date="2018-06" db="EMBL/GenBank/DDBJ databases">
        <title>Whole genome sequencing to identify and define MRSA outbreaks.</title>
        <authorList>
            <person name="Sullivan M.J."/>
            <person name="Altman D.R."/>
            <person name="Chacko K."/>
            <person name="Ciferri B."/>
            <person name="Webster E."/>
            <person name="Deikus G."/>
            <person name="Lewis M."/>
            <person name="Khan Z."/>
            <person name="Beckford C."/>
            <person name="Rendo A."/>
            <person name="Samaroo F."/>
            <person name="Sebra R."/>
            <person name="Karam-Howlin R."/>
            <person name="Southwick K."/>
            <person name="Adams E."/>
            <person name="Ying L."/>
            <person name="Kornblum J."/>
            <person name="Factor S."/>
            <person name="Danesh Yazdi M."/>
            <person name="Dingle T."/>
            <person name="Hamula C."/>
            <person name="Bashir A."/>
            <person name="Schadt E."/>
            <person name="Kasarskis A."/>
            <person name="Patel G."/>
            <person name="Wallach F."/>
            <person name="Gibbs K."/>
            <person name="Van Bakel H."/>
        </authorList>
    </citation>
    <scope>NUCLEOTIDE SEQUENCE [LARGE SCALE GENOMIC DNA]</scope>
    <source>
        <strain evidence="5">pt013</strain>
        <strain evidence="4">Pt013</strain>
    </source>
</reference>
<dbReference type="Proteomes" id="UP000451682">
    <property type="component" value="Unassembled WGS sequence"/>
</dbReference>
<protein>
    <submittedName>
        <fullName evidence="2">Uncharacterized protein</fullName>
    </submittedName>
</protein>
<proteinExistence type="predicted"/>
<evidence type="ECO:0000313" key="8">
    <source>
        <dbReference type="Proteomes" id="UP000561555"/>
    </source>
</evidence>
<evidence type="ECO:0000313" key="4">
    <source>
        <dbReference type="EMBL" id="TXL47788.1"/>
    </source>
</evidence>
<dbReference type="EMBL" id="JAANDN010000108">
    <property type="protein sequence ID" value="NUY69351.1"/>
    <property type="molecule type" value="Genomic_DNA"/>
</dbReference>
<dbReference type="AlphaFoldDB" id="A0A2U0IRR9"/>
<evidence type="ECO:0000313" key="3">
    <source>
        <dbReference type="EMBL" id="NUY69351.1"/>
    </source>
</evidence>
<dbReference type="RefSeq" id="WP_031761471.1">
    <property type="nucleotide sequence ID" value="NZ_AP017320.1"/>
</dbReference>
<evidence type="ECO:0000313" key="7">
    <source>
        <dbReference type="Proteomes" id="UP000478431"/>
    </source>
</evidence>
<dbReference type="Proteomes" id="UP000561555">
    <property type="component" value="Unassembled WGS sequence"/>
</dbReference>
<evidence type="ECO:0000313" key="1">
    <source>
        <dbReference type="EMBL" id="NGK21271.1"/>
    </source>
</evidence>
<accession>A0A2U0IRR9</accession>
<accession>A0A4P7P9H2</accession>
<evidence type="ECO:0000313" key="6">
    <source>
        <dbReference type="Proteomes" id="UP000473113"/>
    </source>
</evidence>
<gene>
    <name evidence="4" type="ORF">DQU50_00920</name>
    <name evidence="1" type="ORF">G0Z31_07040</name>
    <name evidence="2" type="ORF">G6Y24_06060</name>
    <name evidence="3" type="ORF">GQX52_12045</name>
</gene>
<dbReference type="EMBL" id="JAALTR010000170">
    <property type="protein sequence ID" value="NGW67061.1"/>
    <property type="molecule type" value="Genomic_DNA"/>
</dbReference>
<organism evidence="2 6">
    <name type="scientific">Staphylococcus aureus</name>
    <dbReference type="NCBI Taxonomy" id="1280"/>
    <lineage>
        <taxon>Bacteria</taxon>
        <taxon>Bacillati</taxon>
        <taxon>Bacillota</taxon>
        <taxon>Bacilli</taxon>
        <taxon>Bacillales</taxon>
        <taxon>Staphylococcaceae</taxon>
        <taxon>Staphylococcus</taxon>
    </lineage>
</organism>
<reference evidence="3 8" key="2">
    <citation type="journal article" date="2020" name="J. Antimicrob. Chemother.">
        <title>Detection of heterogeneous vancomycin intermediate resistance in MRSA isolates from Latin America.</title>
        <authorList>
            <person name="Castro B.E."/>
            <person name="Berrio M."/>
            <person name="Vargas M.L."/>
            <person name="Carvajal L.P."/>
            <person name="Millan L.V."/>
            <person name="Rios R."/>
            <person name="Hernandez A.K."/>
            <person name="Rincon S."/>
            <person name="Cubides P."/>
            <person name="Forero E."/>
            <person name="Dinh A."/>
            <person name="Seas C."/>
            <person name="Munita J.M."/>
            <person name="Arias C.A."/>
            <person name="Reyes J."/>
            <person name="Diaz L."/>
        </authorList>
    </citation>
    <scope>NUCLEOTIDE SEQUENCE [LARGE SCALE GENOMIC DNA]</scope>
    <source>
        <strain evidence="3 8">UP89</strain>
    </source>
</reference>
<dbReference type="EMBL" id="QNXF01000001">
    <property type="protein sequence ID" value="TXL47788.1"/>
    <property type="molecule type" value="Genomic_DNA"/>
</dbReference>
<evidence type="ECO:0000313" key="5">
    <source>
        <dbReference type="Proteomes" id="UP000451682"/>
    </source>
</evidence>
<dbReference type="Proteomes" id="UP000478431">
    <property type="component" value="Unassembled WGS sequence"/>
</dbReference>
<sequence length="41" mass="5085">MERKRKHFKKEFAKSNLSLNNEKWKFVCSKSKHFLKRAVKF</sequence>
<evidence type="ECO:0000313" key="2">
    <source>
        <dbReference type="EMBL" id="NGW67061.1"/>
    </source>
</evidence>
<dbReference type="EMBL" id="JAAJIY010000017">
    <property type="protein sequence ID" value="NGK21271.1"/>
    <property type="molecule type" value="Genomic_DNA"/>
</dbReference>
<comment type="caution">
    <text evidence="2">The sequence shown here is derived from an EMBL/GenBank/DDBJ whole genome shotgun (WGS) entry which is preliminary data.</text>
</comment>
<dbReference type="Proteomes" id="UP000473113">
    <property type="component" value="Unassembled WGS sequence"/>
</dbReference>
<name>A0A2U0IRR9_STAAU</name>
<reference evidence="2 6" key="3">
    <citation type="submission" date="2020-02" db="EMBL/GenBank/DDBJ databases">
        <title>Detection of Heterogeneous Vancomycin Intermediate Resistance in Methicillin Resistant Staphylococcus aureus Isolates from Latin-America.</title>
        <authorList>
            <person name="Castro-Cardozo B."/>
            <person name="Berrio M."/>
            <person name="Vargas M.L."/>
            <person name="Carvajal L.P."/>
            <person name="Millan L.V."/>
            <person name="Rios R."/>
            <person name="Hernandez A."/>
            <person name="Rincon S.L."/>
            <person name="Cubides P."/>
            <person name="Forero E."/>
            <person name="Dinh A."/>
            <person name="Seas C."/>
            <person name="Munita J.M."/>
            <person name="Arias C.A."/>
            <person name="Reyes J."/>
            <person name="Diaz L."/>
        </authorList>
    </citation>
    <scope>NUCLEOTIDE SEQUENCE [LARGE SCALE GENOMIC DNA]</scope>
    <source>
        <strain evidence="2 6">UG255</strain>
    </source>
</reference>
<reference evidence="1 7" key="4">
    <citation type="submission" date="2020-02" db="EMBL/GenBank/DDBJ databases">
        <title>Novel Insights Into The Classification of Staphylococcal Beta-Lactamases In Relation To The Cefazolin Inoculum Effect.</title>
        <authorList>
            <person name="Carvajal L.P."/>
            <person name="Rincon S."/>
            <person name="Echeverri A."/>
            <person name="Porras J."/>
            <person name="Rios R."/>
            <person name="Ordonez K."/>
            <person name="Seas C."/>
            <person name="Gomez-Villegas S."/>
            <person name="Diaz L."/>
            <person name="Arias C.A."/>
            <person name="Reyes J."/>
        </authorList>
    </citation>
    <scope>NUCLEOTIDE SEQUENCE [LARGE SCALE GENOMIC DNA]</scope>
    <source>
        <strain evidence="1 7">UP127</strain>
    </source>
</reference>